<protein>
    <submittedName>
        <fullName evidence="1">Peptidase U32</fullName>
    </submittedName>
</protein>
<dbReference type="PANTHER" id="PTHR30217:SF10">
    <property type="entry name" value="23S RRNA 5-HYDROXYCYTIDINE C2501 SYNTHASE"/>
    <property type="match status" value="1"/>
</dbReference>
<sequence length="659" mass="73527">MSKTEKLPRVELLAPVGKWDVLEAVIAAGADAVYLGGKKYNMRLHRKDYNFTEEELRDAVAYSHERGVRVYVTVNNLLTNDEVADLPAYLRFLQEIAADGIIVQDLGVVRLVRRLGLNIPIHASVMMNAHNLEGLQLLEELGITRVILGRELSLSDIKLLHSRTSLELEYFTHGDMCFSQSSQCYHSGMVFGLSSNRGRCLKPCRWAFELVDRETGETIPVQAPGPYYLAVKDICLLPFLPEVISSGICSLKIEGRMRTADYLGPLIGFYRRALDRYYADPAGYCFDWDEFDELQKMRVRDFSPLFAFGNPGASSIGYTGEREPRFFSQAVKEPTIGEENLKDSPLPAPEKTVSPTKPALAVKAGSSRAALAALESGADLLYTAGESFISQDASWSTDGYREVISRARELGKKVVIGLPRITMPWEMERTIILLEKIQEWGPAGILVTNLGTVFAASRLTTLPLYADYSCNTANQEAASLLQEYRVVQFTAPLEFCYEEILALPGGALPVEAVVHGNLPAMVSDHCLPAALLDNSTRHQICSGQCRRRRYGLKDTAGQIHPLEVDQDCRNHIYLANELALLPYLRSFYGAGFASLRLEIPLYLPEEAAAVTRLYRAEIDRLWEDPEGYSFQESCWRKLLAVRKGPFGTGPYTQGVKQNN</sequence>
<dbReference type="KEGG" id="tpz:Tph_c22320"/>
<evidence type="ECO:0000313" key="2">
    <source>
        <dbReference type="Proteomes" id="UP000000467"/>
    </source>
</evidence>
<keyword evidence="2" id="KW-1185">Reference proteome</keyword>
<dbReference type="InterPro" id="IPR051454">
    <property type="entry name" value="RNA/ubiquinone_mod_enzymes"/>
</dbReference>
<dbReference type="AlphaFoldDB" id="K4LK30"/>
<gene>
    <name evidence="1" type="ordered locus">Tph_c22320</name>
</gene>
<evidence type="ECO:0000313" key="1">
    <source>
        <dbReference type="EMBL" id="AFV12422.1"/>
    </source>
</evidence>
<dbReference type="eggNOG" id="COG0826">
    <property type="taxonomic scope" value="Bacteria"/>
</dbReference>
<dbReference type="Pfam" id="PF01136">
    <property type="entry name" value="Peptidase_U32"/>
    <property type="match status" value="2"/>
</dbReference>
<accession>K4LK30</accession>
<dbReference type="STRING" id="1089553.Tph_c22320"/>
<dbReference type="Proteomes" id="UP000000467">
    <property type="component" value="Chromosome"/>
</dbReference>
<dbReference type="InterPro" id="IPR001539">
    <property type="entry name" value="Peptidase_U32"/>
</dbReference>
<dbReference type="EMBL" id="CP003732">
    <property type="protein sequence ID" value="AFV12422.1"/>
    <property type="molecule type" value="Genomic_DNA"/>
</dbReference>
<dbReference type="RefSeq" id="WP_015051294.1">
    <property type="nucleotide sequence ID" value="NC_018870.1"/>
</dbReference>
<dbReference type="HOGENOM" id="CLU_011540_4_0_9"/>
<dbReference type="PANTHER" id="PTHR30217">
    <property type="entry name" value="PEPTIDASE U32 FAMILY"/>
    <property type="match status" value="1"/>
</dbReference>
<proteinExistence type="predicted"/>
<reference evidence="1 2" key="1">
    <citation type="journal article" date="2012" name="BMC Genomics">
        <title>Genome-guided analysis of physiological and morphological traits of the fermentative acetate oxidizer Thermacetogenium phaeum.</title>
        <authorList>
            <person name="Oehler D."/>
            <person name="Poehlein A."/>
            <person name="Leimbach A."/>
            <person name="Muller N."/>
            <person name="Daniel R."/>
            <person name="Gottschalk G."/>
            <person name="Schink B."/>
        </authorList>
    </citation>
    <scope>NUCLEOTIDE SEQUENCE [LARGE SCALE GENOMIC DNA]</scope>
    <source>
        <strain evidence="2">ATCC BAA-254 / DSM 26808 / PB</strain>
    </source>
</reference>
<name>K4LK30_THEPS</name>
<dbReference type="OrthoDB" id="9807498at2"/>
<organism evidence="1 2">
    <name type="scientific">Thermacetogenium phaeum (strain ATCC BAA-254 / DSM 26808 / PB)</name>
    <dbReference type="NCBI Taxonomy" id="1089553"/>
    <lineage>
        <taxon>Bacteria</taxon>
        <taxon>Bacillati</taxon>
        <taxon>Bacillota</taxon>
        <taxon>Clostridia</taxon>
        <taxon>Thermoanaerobacterales</taxon>
        <taxon>Thermoanaerobacteraceae</taxon>
        <taxon>Thermacetogenium</taxon>
    </lineage>
</organism>